<comment type="caution">
    <text evidence="8">Lacks conserved residue(s) required for the propagation of feature annotation.</text>
</comment>
<keyword evidence="4 8" id="KW-0547">Nucleotide-binding</keyword>
<evidence type="ECO:0000256" key="6">
    <source>
        <dbReference type="ARBA" id="ARBA00022842"/>
    </source>
</evidence>
<feature type="binding site" description="in other chain" evidence="8">
    <location>
        <position position="118"/>
    </location>
    <ligand>
        <name>deamido-NAD(+)</name>
        <dbReference type="ChEBI" id="CHEBI:58437"/>
        <note>ligand shared between two neighboring subunits</note>
    </ligand>
</feature>
<dbReference type="GO" id="GO:0005737">
    <property type="term" value="C:cytoplasm"/>
    <property type="evidence" value="ECO:0007669"/>
    <property type="project" value="InterPro"/>
</dbReference>
<comment type="similarity">
    <text evidence="1 8 9">Belongs to the NAD synthetase family.</text>
</comment>
<organism evidence="14 15">
    <name type="scientific">Chlorobium phaeovibrioides</name>
    <dbReference type="NCBI Taxonomy" id="1094"/>
    <lineage>
        <taxon>Bacteria</taxon>
        <taxon>Pseudomonadati</taxon>
        <taxon>Chlorobiota</taxon>
        <taxon>Chlorobiia</taxon>
        <taxon>Chlorobiales</taxon>
        <taxon>Chlorobiaceae</taxon>
        <taxon>Chlorobium/Pelodictyon group</taxon>
        <taxon>Chlorobium</taxon>
    </lineage>
</organism>
<dbReference type="GO" id="GO:0003952">
    <property type="term" value="F:NAD+ synthase (glutamine-hydrolyzing) activity"/>
    <property type="evidence" value="ECO:0007669"/>
    <property type="project" value="InterPro"/>
</dbReference>
<feature type="binding site" evidence="8">
    <location>
        <position position="42"/>
    </location>
    <ligand>
        <name>Mg(2+)</name>
        <dbReference type="ChEBI" id="CHEBI:18420"/>
    </ligand>
</feature>
<feature type="binding site" evidence="8">
    <location>
        <position position="189"/>
    </location>
    <ligand>
        <name>ATP</name>
        <dbReference type="ChEBI" id="CHEBI:30616"/>
    </ligand>
</feature>
<dbReference type="PANTHER" id="PTHR23090:SF9">
    <property type="entry name" value="GLUTAMINE-DEPENDENT NAD(+) SYNTHETASE"/>
    <property type="match status" value="1"/>
</dbReference>
<comment type="caution">
    <text evidence="14">The sequence shown here is derived from an EMBL/GenBank/DDBJ whole genome shotgun (WGS) entry which is preliminary data.</text>
</comment>
<keyword evidence="6 8" id="KW-0460">Magnesium</keyword>
<accession>A0A432AUJ7</accession>
<evidence type="ECO:0000256" key="9">
    <source>
        <dbReference type="RuleBase" id="RU003811"/>
    </source>
</evidence>
<evidence type="ECO:0000256" key="3">
    <source>
        <dbReference type="ARBA" id="ARBA00022723"/>
    </source>
</evidence>
<dbReference type="GO" id="GO:0046872">
    <property type="term" value="F:metal ion binding"/>
    <property type="evidence" value="ECO:0007669"/>
    <property type="project" value="UniProtKB-KW"/>
</dbReference>
<evidence type="ECO:0000313" key="15">
    <source>
        <dbReference type="Proteomes" id="UP000279908"/>
    </source>
</evidence>
<dbReference type="GO" id="GO:0004359">
    <property type="term" value="F:glutaminase activity"/>
    <property type="evidence" value="ECO:0007669"/>
    <property type="project" value="InterPro"/>
</dbReference>
<keyword evidence="7 8" id="KW-0520">NAD</keyword>
<dbReference type="Proteomes" id="UP000327458">
    <property type="component" value="Unassembled WGS sequence"/>
</dbReference>
<evidence type="ECO:0000256" key="4">
    <source>
        <dbReference type="ARBA" id="ARBA00022741"/>
    </source>
</evidence>
<dbReference type="EMBL" id="WUBZ01000006">
    <property type="protein sequence ID" value="MWV54038.1"/>
    <property type="molecule type" value="Genomic_DNA"/>
</dbReference>
<feature type="binding site" evidence="8">
    <location>
        <position position="138"/>
    </location>
    <ligand>
        <name>ATP</name>
        <dbReference type="ChEBI" id="CHEBI:30616"/>
    </ligand>
</feature>
<dbReference type="FunFam" id="3.40.50.620:FF:000106">
    <property type="entry name" value="Glutamine-dependent NAD(+) synthetase"/>
    <property type="match status" value="1"/>
</dbReference>
<dbReference type="PANTHER" id="PTHR23090">
    <property type="entry name" value="NH 3 /GLUTAMINE-DEPENDENT NAD + SYNTHETASE"/>
    <property type="match status" value="1"/>
</dbReference>
<comment type="subunit">
    <text evidence="8">Homodimer.</text>
</comment>
<dbReference type="EMBL" id="VMRG01000001">
    <property type="protein sequence ID" value="KAA6232868.1"/>
    <property type="molecule type" value="Genomic_DNA"/>
</dbReference>
<keyword evidence="5 8" id="KW-0067">ATP-binding</keyword>
<dbReference type="NCBIfam" id="TIGR00552">
    <property type="entry name" value="nadE"/>
    <property type="match status" value="1"/>
</dbReference>
<dbReference type="Gene3D" id="3.40.50.620">
    <property type="entry name" value="HUPs"/>
    <property type="match status" value="1"/>
</dbReference>
<evidence type="ECO:0000256" key="5">
    <source>
        <dbReference type="ARBA" id="ARBA00022840"/>
    </source>
</evidence>
<feature type="binding site" evidence="8">
    <location>
        <position position="167"/>
    </location>
    <ligand>
        <name>ATP</name>
        <dbReference type="ChEBI" id="CHEBI:30616"/>
    </ligand>
</feature>
<dbReference type="GO" id="GO:0005524">
    <property type="term" value="F:ATP binding"/>
    <property type="evidence" value="ECO:0007669"/>
    <property type="project" value="UniProtKB-UniRule"/>
</dbReference>
<feature type="binding site" evidence="8">
    <location>
        <position position="143"/>
    </location>
    <ligand>
        <name>Mg(2+)</name>
        <dbReference type="ChEBI" id="CHEBI:18420"/>
    </ligand>
</feature>
<evidence type="ECO:0000256" key="10">
    <source>
        <dbReference type="RuleBase" id="RU003812"/>
    </source>
</evidence>
<evidence type="ECO:0000256" key="8">
    <source>
        <dbReference type="HAMAP-Rule" id="MF_00193"/>
    </source>
</evidence>
<keyword evidence="3 8" id="KW-0479">Metal-binding</keyword>
<evidence type="ECO:0000313" key="16">
    <source>
        <dbReference type="Proteomes" id="UP000327458"/>
    </source>
</evidence>
<dbReference type="InterPro" id="IPR022310">
    <property type="entry name" value="NAD/GMP_synthase"/>
</dbReference>
<dbReference type="Proteomes" id="UP000489351">
    <property type="component" value="Unassembled WGS sequence"/>
</dbReference>
<comment type="catalytic activity">
    <reaction evidence="8 10">
        <text>deamido-NAD(+) + NH4(+) + ATP = AMP + diphosphate + NAD(+) + H(+)</text>
        <dbReference type="Rhea" id="RHEA:21188"/>
        <dbReference type="ChEBI" id="CHEBI:15378"/>
        <dbReference type="ChEBI" id="CHEBI:28938"/>
        <dbReference type="ChEBI" id="CHEBI:30616"/>
        <dbReference type="ChEBI" id="CHEBI:33019"/>
        <dbReference type="ChEBI" id="CHEBI:57540"/>
        <dbReference type="ChEBI" id="CHEBI:58437"/>
        <dbReference type="ChEBI" id="CHEBI:456215"/>
        <dbReference type="EC" id="6.3.1.5"/>
    </reaction>
</comment>
<reference evidence="12 16" key="2">
    <citation type="submission" date="2019-07" db="EMBL/GenBank/DDBJ databases">
        <title>Draft genome Sequence of Chlorobium phaeovibrioides sp. strain PhvTcv-s14, from the Phylum Chlorobi.</title>
        <authorList>
            <person name="Babenko V."/>
            <person name="Boldyreva D."/>
            <person name="Kanygina A."/>
            <person name="Selezneva O."/>
            <person name="Akopiyan T."/>
            <person name="Lunina O."/>
        </authorList>
    </citation>
    <scope>NUCLEOTIDE SEQUENCE [LARGE SCALE GENOMIC DNA]</scope>
    <source>
        <strain evidence="12 16">GrTcv12</strain>
    </source>
</reference>
<dbReference type="CDD" id="cd00553">
    <property type="entry name" value="NAD_synthase"/>
    <property type="match status" value="1"/>
</dbReference>
<feature type="domain" description="NAD/GMP synthase" evidence="11">
    <location>
        <begin position="17"/>
        <end position="253"/>
    </location>
</feature>
<evidence type="ECO:0000256" key="7">
    <source>
        <dbReference type="ARBA" id="ARBA00023027"/>
    </source>
</evidence>
<reference evidence="13 17" key="3">
    <citation type="submission" date="2019-11" db="EMBL/GenBank/DDBJ databases">
        <title>Green- and brown-colored morphotypes of Chlorobia in the stratified aquatic ecosystems of Kandalaksha Gulf (White Sea): A model for study of the accessory genome evolution.</title>
        <authorList>
            <person name="Grouzdev D.S."/>
        </authorList>
    </citation>
    <scope>NUCLEOTIDE SEQUENCE [LARGE SCALE GENOMIC DNA]</scope>
    <source>
        <strain evidence="13 17">ZM</strain>
    </source>
</reference>
<comment type="function">
    <text evidence="8">Catalyzes the ATP-dependent amidation of deamido-NAD to form NAD. Uses ammonia as a nitrogen source.</text>
</comment>
<sequence length="277" mass="31022">MKVQDLDLNYQLVEEILSSFLRNEIRKFGFQSLVLGLSGGIDSAVVCELAVRALGAENVLAVKMPYRASSRESLEHAELMVERLSIRSEEHDISPPVDAFFTGIPEESRLRRGNIMARARMIVLYDVSARDGCLVAGTSNKTELLLGYGTMFGDMASAVNPIGDLYKSQVRGLARHLGIPAALIEKAPSADLWQGQSDEADLGFTYEEVDILLYQMLELRMDKESILAEGVPEPFYARVRQMVVRNQYKRLMPVIAKISGRTPGIDFRYARDWQEIS</sequence>
<dbReference type="InterPro" id="IPR022926">
    <property type="entry name" value="NH(3)-dep_NAD(+)_synth"/>
</dbReference>
<feature type="binding site" evidence="8">
    <location>
        <begin position="36"/>
        <end position="43"/>
    </location>
    <ligand>
        <name>ATP</name>
        <dbReference type="ChEBI" id="CHEBI:30616"/>
    </ligand>
</feature>
<dbReference type="InterPro" id="IPR003694">
    <property type="entry name" value="NAD_synthase"/>
</dbReference>
<dbReference type="EMBL" id="RXYK01000009">
    <property type="protein sequence ID" value="RTY37509.1"/>
    <property type="molecule type" value="Genomic_DNA"/>
</dbReference>
<dbReference type="GO" id="GO:0009435">
    <property type="term" value="P:NAD+ biosynthetic process"/>
    <property type="evidence" value="ECO:0007669"/>
    <property type="project" value="UniProtKB-UniRule"/>
</dbReference>
<comment type="pathway">
    <text evidence="8">Cofactor biosynthesis; NAD(+) biosynthesis; NAD(+) from deamido-NAD(+) (ammonia route): step 1/1.</text>
</comment>
<evidence type="ECO:0000259" key="11">
    <source>
        <dbReference type="Pfam" id="PF02540"/>
    </source>
</evidence>
<evidence type="ECO:0000313" key="17">
    <source>
        <dbReference type="Proteomes" id="UP000489351"/>
    </source>
</evidence>
<keyword evidence="2 8" id="KW-0436">Ligase</keyword>
<gene>
    <name evidence="8" type="primary">nadE</name>
    <name evidence="14" type="ORF">EKD02_06660</name>
    <name evidence="12" type="ORF">FP507_07230</name>
    <name evidence="13" type="ORF">GJ685_03035</name>
</gene>
<evidence type="ECO:0000256" key="1">
    <source>
        <dbReference type="ARBA" id="ARBA00005859"/>
    </source>
</evidence>
<proteinExistence type="inferred from homology"/>
<dbReference type="UniPathway" id="UPA00253">
    <property type="reaction ID" value="UER00333"/>
</dbReference>
<evidence type="ECO:0000313" key="14">
    <source>
        <dbReference type="EMBL" id="RTY37509.1"/>
    </source>
</evidence>
<name>A0A432AUJ7_CHLPH</name>
<protein>
    <recommendedName>
        <fullName evidence="8 10">NH(3)-dependent NAD(+) synthetase</fullName>
        <ecNumber evidence="8 10">6.3.1.5</ecNumber>
    </recommendedName>
</protein>
<dbReference type="GO" id="GO:0008795">
    <property type="term" value="F:NAD+ synthase activity"/>
    <property type="evidence" value="ECO:0007669"/>
    <property type="project" value="UniProtKB-UniRule"/>
</dbReference>
<dbReference type="AlphaFoldDB" id="A0A432AUJ7"/>
<dbReference type="SUPFAM" id="SSF52402">
    <property type="entry name" value="Adenine nucleotide alpha hydrolases-like"/>
    <property type="match status" value="1"/>
</dbReference>
<evidence type="ECO:0000256" key="2">
    <source>
        <dbReference type="ARBA" id="ARBA00022598"/>
    </source>
</evidence>
<dbReference type="Pfam" id="PF02540">
    <property type="entry name" value="NAD_synthase"/>
    <property type="match status" value="1"/>
</dbReference>
<reference evidence="14 15" key="1">
    <citation type="submission" date="2018-12" db="EMBL/GenBank/DDBJ databases">
        <authorList>
            <person name="Lunina O.N."/>
            <person name="Grouzdev D.S."/>
            <person name="Gorlenko V.M."/>
            <person name="Savvichev A.S."/>
        </authorList>
    </citation>
    <scope>NUCLEOTIDE SEQUENCE [LARGE SCALE GENOMIC DNA]</scope>
    <source>
        <strain evidence="14 15">BrKhr-17</strain>
    </source>
</reference>
<dbReference type="NCBIfam" id="NF010587">
    <property type="entry name" value="PRK13980.1"/>
    <property type="match status" value="1"/>
</dbReference>
<dbReference type="RefSeq" id="WP_126341297.1">
    <property type="nucleotide sequence ID" value="NZ_CP041698.1"/>
</dbReference>
<evidence type="ECO:0000313" key="12">
    <source>
        <dbReference type="EMBL" id="KAA6232868.1"/>
    </source>
</evidence>
<dbReference type="HAMAP" id="MF_00193">
    <property type="entry name" value="NadE_ammonia_dep"/>
    <property type="match status" value="1"/>
</dbReference>
<dbReference type="EC" id="6.3.1.5" evidence="8 10"/>
<dbReference type="Proteomes" id="UP000279908">
    <property type="component" value="Unassembled WGS sequence"/>
</dbReference>
<dbReference type="InterPro" id="IPR014729">
    <property type="entry name" value="Rossmann-like_a/b/a_fold"/>
</dbReference>
<keyword evidence="17" id="KW-1185">Reference proteome</keyword>
<evidence type="ECO:0000313" key="13">
    <source>
        <dbReference type="EMBL" id="MWV54038.1"/>
    </source>
</evidence>